<comment type="caution">
    <text evidence="1">The sequence shown here is derived from an EMBL/GenBank/DDBJ whole genome shotgun (WGS) entry which is preliminary data.</text>
</comment>
<accession>A0A7Z7AXN9</accession>
<dbReference type="Pfam" id="PF04407">
    <property type="entry name" value="DUF531"/>
    <property type="match status" value="1"/>
</dbReference>
<dbReference type="OrthoDB" id="53060at2157"/>
<dbReference type="EMBL" id="FNCA01000002">
    <property type="protein sequence ID" value="SDF49840.1"/>
    <property type="molecule type" value="Genomic_DNA"/>
</dbReference>
<keyword evidence="2" id="KW-1185">Reference proteome</keyword>
<evidence type="ECO:0000313" key="2">
    <source>
        <dbReference type="Proteomes" id="UP000199259"/>
    </source>
</evidence>
<evidence type="ECO:0000313" key="1">
    <source>
        <dbReference type="EMBL" id="SDF49840.1"/>
    </source>
</evidence>
<dbReference type="RefSeq" id="WP_091708745.1">
    <property type="nucleotide sequence ID" value="NZ_FNCA01000002.1"/>
</dbReference>
<dbReference type="PIRSF" id="PIRSF006006">
    <property type="entry name" value="UCP006006"/>
    <property type="match status" value="1"/>
</dbReference>
<dbReference type="AlphaFoldDB" id="A0A7Z7AXN9"/>
<protein>
    <recommendedName>
        <fullName evidence="3">DUF531 domain-containing protein</fullName>
    </recommendedName>
</protein>
<dbReference type="Proteomes" id="UP000199259">
    <property type="component" value="Unassembled WGS sequence"/>
</dbReference>
<organism evidence="1 2">
    <name type="scientific">Methanolobus vulcani</name>
    <dbReference type="NCBI Taxonomy" id="38026"/>
    <lineage>
        <taxon>Archaea</taxon>
        <taxon>Methanobacteriati</taxon>
        <taxon>Methanobacteriota</taxon>
        <taxon>Stenosarchaea group</taxon>
        <taxon>Methanomicrobia</taxon>
        <taxon>Methanosarcinales</taxon>
        <taxon>Methanosarcinaceae</taxon>
        <taxon>Methanolobus</taxon>
    </lineage>
</organism>
<name>A0A7Z7AXN9_9EURY</name>
<evidence type="ECO:0008006" key="3">
    <source>
        <dbReference type="Google" id="ProtNLM"/>
    </source>
</evidence>
<proteinExistence type="predicted"/>
<gene>
    <name evidence="1" type="ORF">SAMN04488589_0703</name>
</gene>
<dbReference type="InterPro" id="IPR007501">
    <property type="entry name" value="DUF531"/>
</dbReference>
<reference evidence="1 2" key="1">
    <citation type="submission" date="2016-10" db="EMBL/GenBank/DDBJ databases">
        <authorList>
            <person name="Varghese N."/>
            <person name="Submissions S."/>
        </authorList>
    </citation>
    <scope>NUCLEOTIDE SEQUENCE [LARGE SCALE GENOMIC DNA]</scope>
    <source>
        <strain evidence="1 2">PL 12/M</strain>
    </source>
</reference>
<sequence length="178" mass="19687">MLTLGIVNTYDKIKVLDAHYRAIARAAPICYAYGFSLALYDFPFKMDADELVQFVADKTTIGESGKYLKLLHEKKHLFVFDLPKKGFQPQFGSVVVTTSKPEKKFAITPEAFADEIMNNKSFLVLVGLGRKGLPKELFSLARSHLDITSQGVSLETCTAIGCIPSYVMGIVRTKGSVK</sequence>